<dbReference type="AlphaFoldDB" id="A0A5B7II53"/>
<sequence>MKNMKRRQRIRKKKEENKKQQSPASENIVLSSLISRQRQQVNKFSQSPQRCPALSPRDGLRSSDDRTPLNLDLVPPTQHRSDDGGSLPLALSQLSVT</sequence>
<evidence type="ECO:0000313" key="3">
    <source>
        <dbReference type="Proteomes" id="UP000324222"/>
    </source>
</evidence>
<proteinExistence type="predicted"/>
<comment type="caution">
    <text evidence="2">The sequence shown here is derived from an EMBL/GenBank/DDBJ whole genome shotgun (WGS) entry which is preliminary data.</text>
</comment>
<dbReference type="EMBL" id="VSRR010058602">
    <property type="protein sequence ID" value="MPC81993.1"/>
    <property type="molecule type" value="Genomic_DNA"/>
</dbReference>
<gene>
    <name evidence="2" type="ORF">E2C01_076635</name>
</gene>
<feature type="compositionally biased region" description="Basic residues" evidence="1">
    <location>
        <begin position="1"/>
        <end position="12"/>
    </location>
</feature>
<evidence type="ECO:0000313" key="2">
    <source>
        <dbReference type="EMBL" id="MPC81993.1"/>
    </source>
</evidence>
<evidence type="ECO:0000256" key="1">
    <source>
        <dbReference type="SAM" id="MobiDB-lite"/>
    </source>
</evidence>
<accession>A0A5B7II53</accession>
<feature type="compositionally biased region" description="Basic and acidic residues" evidence="1">
    <location>
        <begin position="58"/>
        <end position="67"/>
    </location>
</feature>
<dbReference type="Proteomes" id="UP000324222">
    <property type="component" value="Unassembled WGS sequence"/>
</dbReference>
<feature type="compositionally biased region" description="Polar residues" evidence="1">
    <location>
        <begin position="21"/>
        <end position="49"/>
    </location>
</feature>
<organism evidence="2 3">
    <name type="scientific">Portunus trituberculatus</name>
    <name type="common">Swimming crab</name>
    <name type="synonym">Neptunus trituberculatus</name>
    <dbReference type="NCBI Taxonomy" id="210409"/>
    <lineage>
        <taxon>Eukaryota</taxon>
        <taxon>Metazoa</taxon>
        <taxon>Ecdysozoa</taxon>
        <taxon>Arthropoda</taxon>
        <taxon>Crustacea</taxon>
        <taxon>Multicrustacea</taxon>
        <taxon>Malacostraca</taxon>
        <taxon>Eumalacostraca</taxon>
        <taxon>Eucarida</taxon>
        <taxon>Decapoda</taxon>
        <taxon>Pleocyemata</taxon>
        <taxon>Brachyura</taxon>
        <taxon>Eubrachyura</taxon>
        <taxon>Portunoidea</taxon>
        <taxon>Portunidae</taxon>
        <taxon>Portuninae</taxon>
        <taxon>Portunus</taxon>
    </lineage>
</organism>
<reference evidence="2 3" key="1">
    <citation type="submission" date="2019-05" db="EMBL/GenBank/DDBJ databases">
        <title>Another draft genome of Portunus trituberculatus and its Hox gene families provides insights of decapod evolution.</title>
        <authorList>
            <person name="Jeong J.-H."/>
            <person name="Song I."/>
            <person name="Kim S."/>
            <person name="Choi T."/>
            <person name="Kim D."/>
            <person name="Ryu S."/>
            <person name="Kim W."/>
        </authorList>
    </citation>
    <scope>NUCLEOTIDE SEQUENCE [LARGE SCALE GENOMIC DNA]</scope>
    <source>
        <tissue evidence="2">Muscle</tissue>
    </source>
</reference>
<protein>
    <submittedName>
        <fullName evidence="2">Uncharacterized protein</fullName>
    </submittedName>
</protein>
<keyword evidence="3" id="KW-1185">Reference proteome</keyword>
<feature type="region of interest" description="Disordered" evidence="1">
    <location>
        <begin position="1"/>
        <end position="97"/>
    </location>
</feature>
<name>A0A5B7II53_PORTR</name>